<feature type="region of interest" description="Disordered" evidence="2">
    <location>
        <begin position="65"/>
        <end position="90"/>
    </location>
</feature>
<dbReference type="AlphaFoldDB" id="A0A6J3RKJ2"/>
<dbReference type="InParanoid" id="A0A6J3RKJ2"/>
<evidence type="ECO:0000313" key="4">
    <source>
        <dbReference type="Proteomes" id="UP000245320"/>
    </source>
</evidence>
<dbReference type="PANTHER" id="PTHR21859:SF12">
    <property type="entry name" value="SPERMATOGENESIS-ASSOCIATED PROTEIN 31D1"/>
    <property type="match status" value="1"/>
</dbReference>
<reference evidence="5" key="1">
    <citation type="submission" date="2025-08" db="UniProtKB">
        <authorList>
            <consortium name="RefSeq"/>
        </authorList>
    </citation>
    <scope>IDENTIFICATION</scope>
    <source>
        <tissue evidence="5">Spleen</tissue>
    </source>
</reference>
<keyword evidence="3" id="KW-0472">Membrane</keyword>
<protein>
    <submittedName>
        <fullName evidence="5">Spermatogenesis-associated protein 31D1-like</fullName>
    </submittedName>
</protein>
<evidence type="ECO:0000256" key="1">
    <source>
        <dbReference type="ARBA" id="ARBA00035009"/>
    </source>
</evidence>
<keyword evidence="3" id="KW-0812">Transmembrane</keyword>
<sequence>MGFREWNVLSFLNSVIDPYLSCDSTSLDIYRNLIVLCELVLLLLLLWYLVSLPFSPTFSKTKDIRKRQGRAKRRRKGGTPKGKVLPIPAELSKGDPSCLFHDIQGP</sequence>
<proteinExistence type="inferred from homology"/>
<comment type="similarity">
    <text evidence="1">Belongs to the SPATA31 family.</text>
</comment>
<gene>
    <name evidence="5" type="primary">LOC117312781</name>
</gene>
<dbReference type="Proteomes" id="UP000245320">
    <property type="component" value="Chromosome 6"/>
</dbReference>
<organism evidence="4 5">
    <name type="scientific">Tursiops truncatus</name>
    <name type="common">Atlantic bottle-nosed dolphin</name>
    <name type="synonym">Delphinus truncatus</name>
    <dbReference type="NCBI Taxonomy" id="9739"/>
    <lineage>
        <taxon>Eukaryota</taxon>
        <taxon>Metazoa</taxon>
        <taxon>Chordata</taxon>
        <taxon>Craniata</taxon>
        <taxon>Vertebrata</taxon>
        <taxon>Euteleostomi</taxon>
        <taxon>Mammalia</taxon>
        <taxon>Eutheria</taxon>
        <taxon>Laurasiatheria</taxon>
        <taxon>Artiodactyla</taxon>
        <taxon>Whippomorpha</taxon>
        <taxon>Cetacea</taxon>
        <taxon>Odontoceti</taxon>
        <taxon>Delphinidae</taxon>
        <taxon>Tursiops</taxon>
    </lineage>
</organism>
<dbReference type="PANTHER" id="PTHR21859">
    <property type="entry name" value="ACROSOME-SPECIFIC PROTEIN"/>
    <property type="match status" value="1"/>
</dbReference>
<keyword evidence="3" id="KW-1133">Transmembrane helix</keyword>
<accession>A0A6J3RKJ2</accession>
<feature type="transmembrane region" description="Helical" evidence="3">
    <location>
        <begin position="29"/>
        <end position="50"/>
    </location>
</feature>
<keyword evidence="4" id="KW-1185">Reference proteome</keyword>
<evidence type="ECO:0000256" key="3">
    <source>
        <dbReference type="SAM" id="Phobius"/>
    </source>
</evidence>
<evidence type="ECO:0000256" key="2">
    <source>
        <dbReference type="SAM" id="MobiDB-lite"/>
    </source>
</evidence>
<dbReference type="RefSeq" id="XP_033715160.1">
    <property type="nucleotide sequence ID" value="XM_033859269.1"/>
</dbReference>
<name>A0A6J3RKJ2_TURTR</name>
<evidence type="ECO:0000313" key="5">
    <source>
        <dbReference type="RefSeq" id="XP_033715160.1"/>
    </source>
</evidence>
<feature type="compositionally biased region" description="Basic residues" evidence="2">
    <location>
        <begin position="65"/>
        <end position="78"/>
    </location>
</feature>